<dbReference type="InterPro" id="IPR041698">
    <property type="entry name" value="Methyltransf_25"/>
</dbReference>
<reference evidence="2 3" key="1">
    <citation type="submission" date="2014-02" db="EMBL/GenBank/DDBJ databases">
        <title>The small core and large imbalanced accessory genome model reveals a collaborative survival strategy of Sorangium cellulosum strains in nature.</title>
        <authorList>
            <person name="Han K."/>
            <person name="Peng R."/>
            <person name="Blom J."/>
            <person name="Li Y.-Z."/>
        </authorList>
    </citation>
    <scope>NUCLEOTIDE SEQUENCE [LARGE SCALE GENOMIC DNA]</scope>
    <source>
        <strain evidence="2 3">So0011-07</strain>
    </source>
</reference>
<feature type="domain" description="Methyltransferase" evidence="1">
    <location>
        <begin position="1"/>
        <end position="65"/>
    </location>
</feature>
<dbReference type="Gene3D" id="3.40.50.150">
    <property type="entry name" value="Vaccinia Virus protein VP39"/>
    <property type="match status" value="1"/>
</dbReference>
<protein>
    <recommendedName>
        <fullName evidence="1">Methyltransferase domain-containing protein</fullName>
    </recommendedName>
</protein>
<accession>A0A150S172</accession>
<evidence type="ECO:0000313" key="3">
    <source>
        <dbReference type="Proteomes" id="UP000075635"/>
    </source>
</evidence>
<sequence length="174" mass="19929">MLARAADDAQDRGQKLNFLQGDMREMTFEETFDGVYCWSTSFGYFDDEKNLDVLARIRRALRAGGMLLLDIVNRDYVASRQPSLVWFEGDGCVCMDEMQVDFFTSRLKVKRTVMFEDGRSRELDYSIRLYGLHELGKLLHEAGFKVTEVTGHPAHPGVFFGSESPRLIILAERT</sequence>
<dbReference type="CDD" id="cd02440">
    <property type="entry name" value="AdoMet_MTases"/>
    <property type="match status" value="1"/>
</dbReference>
<dbReference type="Proteomes" id="UP000075635">
    <property type="component" value="Unassembled WGS sequence"/>
</dbReference>
<evidence type="ECO:0000313" key="2">
    <source>
        <dbReference type="EMBL" id="KYF85818.1"/>
    </source>
</evidence>
<gene>
    <name evidence="2" type="ORF">BE17_28705</name>
</gene>
<comment type="caution">
    <text evidence="2">The sequence shown here is derived from an EMBL/GenBank/DDBJ whole genome shotgun (WGS) entry which is preliminary data.</text>
</comment>
<name>A0A150S172_SORCE</name>
<dbReference type="Gene3D" id="2.20.25.110">
    <property type="entry name" value="S-adenosyl-L-methionine-dependent methyltransferases"/>
    <property type="match status" value="1"/>
</dbReference>
<dbReference type="AlphaFoldDB" id="A0A150S172"/>
<organism evidence="2 3">
    <name type="scientific">Sorangium cellulosum</name>
    <name type="common">Polyangium cellulosum</name>
    <dbReference type="NCBI Taxonomy" id="56"/>
    <lineage>
        <taxon>Bacteria</taxon>
        <taxon>Pseudomonadati</taxon>
        <taxon>Myxococcota</taxon>
        <taxon>Polyangia</taxon>
        <taxon>Polyangiales</taxon>
        <taxon>Polyangiaceae</taxon>
        <taxon>Sorangium</taxon>
    </lineage>
</organism>
<dbReference type="EMBL" id="JEMB01001615">
    <property type="protein sequence ID" value="KYF85818.1"/>
    <property type="molecule type" value="Genomic_DNA"/>
</dbReference>
<proteinExistence type="predicted"/>
<dbReference type="SUPFAM" id="SSF53335">
    <property type="entry name" value="S-adenosyl-L-methionine-dependent methyltransferases"/>
    <property type="match status" value="1"/>
</dbReference>
<dbReference type="Pfam" id="PF13649">
    <property type="entry name" value="Methyltransf_25"/>
    <property type="match status" value="1"/>
</dbReference>
<evidence type="ECO:0000259" key="1">
    <source>
        <dbReference type="Pfam" id="PF13649"/>
    </source>
</evidence>
<dbReference type="InterPro" id="IPR029063">
    <property type="entry name" value="SAM-dependent_MTases_sf"/>
</dbReference>